<dbReference type="Proteomes" id="UP000037395">
    <property type="component" value="Unassembled WGS sequence"/>
</dbReference>
<keyword evidence="2" id="KW-1185">Reference proteome</keyword>
<dbReference type="AlphaFoldDB" id="A0A1E7NGM3"/>
<evidence type="ECO:0000313" key="2">
    <source>
        <dbReference type="Proteomes" id="UP000037395"/>
    </source>
</evidence>
<gene>
    <name evidence="1" type="ORF">HS99_0001735</name>
</gene>
<comment type="caution">
    <text evidence="1">The sequence shown here is derived from an EMBL/GenBank/DDBJ whole genome shotgun (WGS) entry which is preliminary data.</text>
</comment>
<dbReference type="EMBL" id="JPRF03000001">
    <property type="protein sequence ID" value="OEV39822.1"/>
    <property type="molecule type" value="Genomic_DNA"/>
</dbReference>
<protein>
    <submittedName>
        <fullName evidence="1">Uncharacterized protein</fullName>
    </submittedName>
</protein>
<dbReference type="OrthoDB" id="9976304at2"/>
<dbReference type="RefSeq" id="WP_046386130.1">
    <property type="nucleotide sequence ID" value="NZ_JBEXMP010000031.1"/>
</dbReference>
<organism evidence="1 2">
    <name type="scientific">Kitasatospora aureofaciens</name>
    <name type="common">Streptomyces aureofaciens</name>
    <dbReference type="NCBI Taxonomy" id="1894"/>
    <lineage>
        <taxon>Bacteria</taxon>
        <taxon>Bacillati</taxon>
        <taxon>Actinomycetota</taxon>
        <taxon>Actinomycetes</taxon>
        <taxon>Kitasatosporales</taxon>
        <taxon>Streptomycetaceae</taxon>
        <taxon>Kitasatospora</taxon>
    </lineage>
</organism>
<proteinExistence type="predicted"/>
<reference evidence="1" key="1">
    <citation type="submission" date="2016-08" db="EMBL/GenBank/DDBJ databases">
        <title>Sequencing, Assembly and Comparative Genomics of S. aureofaciens ATCC 10762.</title>
        <authorList>
            <person name="Gradnigo J.S."/>
            <person name="Johnson N."/>
            <person name="Somerville G.A."/>
        </authorList>
    </citation>
    <scope>NUCLEOTIDE SEQUENCE [LARGE SCALE GENOMIC DNA]</scope>
    <source>
        <strain evidence="1">ATCC 10762</strain>
    </source>
</reference>
<name>A0A1E7NGM3_KITAU</name>
<sequence length="78" mass="8475">MKTDRSAKPPDVALHPAGRDVESAVERVELLEAQVQALGQAIRALIQGMEEIPDQEPDAERPARAARLAHELLLSQGL</sequence>
<accession>A0A1E7NGM3</accession>
<evidence type="ECO:0000313" key="1">
    <source>
        <dbReference type="EMBL" id="OEV39822.1"/>
    </source>
</evidence>